<dbReference type="PANTHER" id="PTHR40763">
    <property type="entry name" value="MEMBRANE PROTEIN-RELATED"/>
    <property type="match status" value="1"/>
</dbReference>
<reference evidence="2 3" key="1">
    <citation type="journal article" date="2023" name="Virus Evol.">
        <title>Computational host range prediction-The good, the bad, and the ugly.</title>
        <authorList>
            <person name="Howell A.A."/>
            <person name="Versoza C.J."/>
            <person name="Pfeifer S.P."/>
        </authorList>
    </citation>
    <scope>NUCLEOTIDE SEQUENCE [LARGE SCALE GENOMIC DNA]</scope>
    <source>
        <strain evidence="2 3">1610/1b</strain>
    </source>
</reference>
<dbReference type="PANTHER" id="PTHR40763:SF5">
    <property type="entry name" value="MEMBRANE PROTEIN"/>
    <property type="match status" value="1"/>
</dbReference>
<keyword evidence="3" id="KW-1185">Reference proteome</keyword>
<dbReference type="EMBL" id="CP136137">
    <property type="protein sequence ID" value="WYY06074.1"/>
    <property type="molecule type" value="Genomic_DNA"/>
</dbReference>
<evidence type="ECO:0000313" key="2">
    <source>
        <dbReference type="EMBL" id="WYY06074.1"/>
    </source>
</evidence>
<proteinExistence type="predicted"/>
<protein>
    <submittedName>
        <fullName evidence="2">DUF1707 domain-containing protein</fullName>
    </submittedName>
</protein>
<dbReference type="Pfam" id="PF08044">
    <property type="entry name" value="DUF1707"/>
    <property type="match status" value="1"/>
</dbReference>
<dbReference type="RefSeq" id="WP_066163196.1">
    <property type="nucleotide sequence ID" value="NZ_CP136137.1"/>
</dbReference>
<evidence type="ECO:0000259" key="1">
    <source>
        <dbReference type="Pfam" id="PF08044"/>
    </source>
</evidence>
<accession>A0ABZ2U0B7</accession>
<dbReference type="InterPro" id="IPR012551">
    <property type="entry name" value="DUF1707_SHOCT-like"/>
</dbReference>
<organism evidence="2 3">
    <name type="scientific">Gordonia hydrophobica</name>
    <dbReference type="NCBI Taxonomy" id="40516"/>
    <lineage>
        <taxon>Bacteria</taxon>
        <taxon>Bacillati</taxon>
        <taxon>Actinomycetota</taxon>
        <taxon>Actinomycetes</taxon>
        <taxon>Mycobacteriales</taxon>
        <taxon>Gordoniaceae</taxon>
        <taxon>Gordonia</taxon>
    </lineage>
</organism>
<evidence type="ECO:0000313" key="3">
    <source>
        <dbReference type="Proteomes" id="UP001479933"/>
    </source>
</evidence>
<dbReference type="Proteomes" id="UP001479933">
    <property type="component" value="Chromosome"/>
</dbReference>
<gene>
    <name evidence="2" type="ORF">RVF87_13425</name>
</gene>
<name>A0ABZ2U0B7_9ACTN</name>
<sequence>MSAEHPDDDVRVGHPERERAIGLINDSFSQGYLDITEFEQRSGVVYEARTRGDLRGVVADLPNAQTLFPDAPVVGAAASVDLTPETIAAEWDTHRRKGSWTVPAKMILTGQMGTFEIDYRLATFTAPSVELQLQVTASTVRVRLGSDQEIRYQSVVKTGWSSIKDKAGAPERPGGQVITVTGSIGGMTGMTIKRS</sequence>
<feature type="domain" description="DUF1707" evidence="1">
    <location>
        <begin position="10"/>
        <end position="62"/>
    </location>
</feature>